<evidence type="ECO:0000313" key="1">
    <source>
        <dbReference type="EMBL" id="EHJ04214.1"/>
    </source>
</evidence>
<sequence>SARQKRFEPSFPPDRIIVWPEGVFAISDRLHHRFRSSQLTG</sequence>
<gene>
    <name evidence="1" type="ORF">KYE_12295</name>
</gene>
<dbReference type="Proteomes" id="UP000003208">
    <property type="component" value="Unassembled WGS sequence"/>
</dbReference>
<proteinExistence type="predicted"/>
<keyword evidence="2" id="KW-1185">Reference proteome</keyword>
<name>G6YUB6_9GAMM</name>
<accession>G6YUB6</accession>
<organism evidence="1 2">
    <name type="scientific">Marinobacter manganoxydans MnI7-9</name>
    <dbReference type="NCBI Taxonomy" id="1094979"/>
    <lineage>
        <taxon>Bacteria</taxon>
        <taxon>Pseudomonadati</taxon>
        <taxon>Pseudomonadota</taxon>
        <taxon>Gammaproteobacteria</taxon>
        <taxon>Pseudomonadales</taxon>
        <taxon>Marinobacteraceae</taxon>
        <taxon>Marinobacter</taxon>
    </lineage>
</organism>
<dbReference type="EMBL" id="AGTR01000049">
    <property type="protein sequence ID" value="EHJ04214.1"/>
    <property type="molecule type" value="Genomic_DNA"/>
</dbReference>
<protein>
    <submittedName>
        <fullName evidence="1">Uncharacterized protein</fullName>
    </submittedName>
</protein>
<feature type="non-terminal residue" evidence="1">
    <location>
        <position position="1"/>
    </location>
</feature>
<evidence type="ECO:0000313" key="2">
    <source>
        <dbReference type="Proteomes" id="UP000003208"/>
    </source>
</evidence>
<dbReference type="AlphaFoldDB" id="G6YUB6"/>
<reference evidence="1 2" key="1">
    <citation type="journal article" date="2012" name="J. Bacteriol.">
        <title>Genome sequence of deep-sea manganese-oxidizing bacterium Marinobacter manganoxydans MnI7-9.</title>
        <authorList>
            <person name="Wang H."/>
            <person name="Li H."/>
            <person name="Shao Z."/>
            <person name="Liao S."/>
            <person name="Johnstone L."/>
            <person name="Rensing C."/>
            <person name="Wang G."/>
        </authorList>
    </citation>
    <scope>NUCLEOTIDE SEQUENCE [LARGE SCALE GENOMIC DNA]</scope>
    <source>
        <strain evidence="1 2">MnI7-9</strain>
    </source>
</reference>